<proteinExistence type="predicted"/>
<organism evidence="6 7">
    <name type="scientific">Methylomicrobium album BG8</name>
    <dbReference type="NCBI Taxonomy" id="686340"/>
    <lineage>
        <taxon>Bacteria</taxon>
        <taxon>Pseudomonadati</taxon>
        <taxon>Pseudomonadota</taxon>
        <taxon>Gammaproteobacteria</taxon>
        <taxon>Methylococcales</taxon>
        <taxon>Methylococcaceae</taxon>
        <taxon>Methylomicrobium</taxon>
    </lineage>
</organism>
<dbReference type="SMART" id="SM00357">
    <property type="entry name" value="CSP"/>
    <property type="match status" value="1"/>
</dbReference>
<dbReference type="HOGENOM" id="CLU_098919_0_1_6"/>
<protein>
    <submittedName>
        <fullName evidence="6">Cold shock protein</fullName>
    </submittedName>
</protein>
<dbReference type="Gene3D" id="2.40.50.140">
    <property type="entry name" value="Nucleic acid-binding proteins"/>
    <property type="match status" value="1"/>
</dbReference>
<keyword evidence="4" id="KW-0472">Membrane</keyword>
<geneLocation type="plasmid" evidence="6 7">
    <name>pMETAL01</name>
</geneLocation>
<dbReference type="Pfam" id="PF05901">
    <property type="entry name" value="Excalibur"/>
    <property type="match status" value="1"/>
</dbReference>
<dbReference type="InterPro" id="IPR008613">
    <property type="entry name" value="Excalibur_Ca-bd_domain"/>
</dbReference>
<evidence type="ECO:0000256" key="3">
    <source>
        <dbReference type="SAM" id="MobiDB-lite"/>
    </source>
</evidence>
<evidence type="ECO:0000313" key="6">
    <source>
        <dbReference type="EMBL" id="EIC27845.1"/>
    </source>
</evidence>
<dbReference type="InterPro" id="IPR011129">
    <property type="entry name" value="CSD"/>
</dbReference>
<feature type="transmembrane region" description="Helical" evidence="4">
    <location>
        <begin position="111"/>
        <end position="127"/>
    </location>
</feature>
<dbReference type="InterPro" id="IPR012340">
    <property type="entry name" value="NA-bd_OB-fold"/>
</dbReference>
<dbReference type="InterPro" id="IPR019844">
    <property type="entry name" value="CSD_CS"/>
</dbReference>
<reference evidence="6 7" key="1">
    <citation type="journal article" date="2013" name="Genome Announc.">
        <title>Genome Sequence of the Obligate Gammaproteobacterial Methanotroph Methylomicrobium album Strain BG8.</title>
        <authorList>
            <person name="Kits K.D."/>
            <person name="Kalyuzhnaya M.G."/>
            <person name="Klotz M.G."/>
            <person name="Jetten M.S."/>
            <person name="Op den Camp H.J."/>
            <person name="Vuilleumier S."/>
            <person name="Bringel F."/>
            <person name="Dispirito A.A."/>
            <person name="Murrell J.C."/>
            <person name="Bruce D."/>
            <person name="Cheng J.F."/>
            <person name="Copeland A."/>
            <person name="Goodwin L."/>
            <person name="Hauser L."/>
            <person name="Lajus A."/>
            <person name="Land M.L."/>
            <person name="Lapidus A."/>
            <person name="Lucas S."/>
            <person name="Medigue C."/>
            <person name="Pitluck S."/>
            <person name="Woyke T."/>
            <person name="Zeytun A."/>
            <person name="Stein L.Y."/>
        </authorList>
    </citation>
    <scope>NUCLEOTIDE SEQUENCE [LARGE SCALE GENOMIC DNA]</scope>
    <source>
        <strain evidence="6 7">BG8</strain>
        <plasmid evidence="6">pMETAL01</plasmid>
    </source>
</reference>
<dbReference type="GO" id="GO:0043488">
    <property type="term" value="P:regulation of mRNA stability"/>
    <property type="evidence" value="ECO:0007669"/>
    <property type="project" value="TreeGrafter"/>
</dbReference>
<dbReference type="PROSITE" id="PS00352">
    <property type="entry name" value="CSD_1"/>
    <property type="match status" value="1"/>
</dbReference>
<keyword evidence="4" id="KW-1133">Transmembrane helix</keyword>
<comment type="subcellular location">
    <subcellularLocation>
        <location evidence="2">Cytoplasm</location>
    </subcellularLocation>
</comment>
<accession>H8GRK3</accession>
<dbReference type="RefSeq" id="WP_005375203.1">
    <property type="nucleotide sequence ID" value="NZ_CM001476.1"/>
</dbReference>
<evidence type="ECO:0000256" key="1">
    <source>
        <dbReference type="ARBA" id="ARBA00022553"/>
    </source>
</evidence>
<name>H8GRK3_METAL</name>
<evidence type="ECO:0000313" key="7">
    <source>
        <dbReference type="Proteomes" id="UP000005090"/>
    </source>
</evidence>
<gene>
    <name evidence="6" type="ORF">Metal_4014</name>
</gene>
<evidence type="ECO:0000256" key="4">
    <source>
        <dbReference type="SAM" id="Phobius"/>
    </source>
</evidence>
<dbReference type="PANTHER" id="PTHR12962">
    <property type="entry name" value="CALCIUM-REGULATED HEAT STABLE PROTEIN CRHSP-24-RELATED"/>
    <property type="match status" value="1"/>
</dbReference>
<dbReference type="Proteomes" id="UP000005090">
    <property type="component" value="Plasmid pMETAL01"/>
</dbReference>
<keyword evidence="7" id="KW-1185">Reference proteome</keyword>
<dbReference type="GO" id="GO:0003730">
    <property type="term" value="F:mRNA 3'-UTR binding"/>
    <property type="evidence" value="ECO:0007669"/>
    <property type="project" value="TreeGrafter"/>
</dbReference>
<dbReference type="SUPFAM" id="SSF50249">
    <property type="entry name" value="Nucleic acid-binding proteins"/>
    <property type="match status" value="1"/>
</dbReference>
<feature type="region of interest" description="Disordered" evidence="3">
    <location>
        <begin position="86"/>
        <end position="105"/>
    </location>
</feature>
<dbReference type="EMBL" id="CM001476">
    <property type="protein sequence ID" value="EIC27845.1"/>
    <property type="molecule type" value="Genomic_DNA"/>
</dbReference>
<dbReference type="PANTHER" id="PTHR12962:SF1">
    <property type="entry name" value="COLD SHOCK DOMAIN-CONTAINING PROTEIN CG9705"/>
    <property type="match status" value="1"/>
</dbReference>
<dbReference type="GO" id="GO:0005829">
    <property type="term" value="C:cytosol"/>
    <property type="evidence" value="ECO:0007669"/>
    <property type="project" value="UniProtKB-ARBA"/>
</dbReference>
<keyword evidence="1" id="KW-0597">Phosphoprotein</keyword>
<keyword evidence="4" id="KW-0812">Transmembrane</keyword>
<dbReference type="PROSITE" id="PS51857">
    <property type="entry name" value="CSD_2"/>
    <property type="match status" value="1"/>
</dbReference>
<feature type="compositionally biased region" description="Basic residues" evidence="3">
    <location>
        <begin position="94"/>
        <end position="105"/>
    </location>
</feature>
<dbReference type="CDD" id="cd04458">
    <property type="entry name" value="CSP_CDS"/>
    <property type="match status" value="1"/>
</dbReference>
<feature type="domain" description="CSD" evidence="5">
    <location>
        <begin position="3"/>
        <end position="68"/>
    </location>
</feature>
<dbReference type="InterPro" id="IPR052069">
    <property type="entry name" value="Ca-reg_mRNA-binding_domain"/>
</dbReference>
<keyword evidence="6" id="KW-0614">Plasmid</keyword>
<dbReference type="eggNOG" id="COG1278">
    <property type="taxonomic scope" value="Bacteria"/>
</dbReference>
<evidence type="ECO:0000256" key="2">
    <source>
        <dbReference type="RuleBase" id="RU000408"/>
    </source>
</evidence>
<dbReference type="Pfam" id="PF00313">
    <property type="entry name" value="CSD"/>
    <property type="match status" value="1"/>
</dbReference>
<sequence length="193" mass="21632">MMAEKGKLVRWFDDKGFGFIEQENGKGDLFIHISALKGMSRKPIIGDVIHYHTSFDAKGKACAANARIEGVSQTLTIAPLAQKITQDRPPVKDRSHRTPSKRIGKPQRSRYGLFTILVVIGVAVFIYKKVPTKKFDTTPVEAVAMEPMEHFQCQGKVWCSEMTSYEEAIFYLRNCPGTKMDGDGDGIPCENQF</sequence>
<dbReference type="InterPro" id="IPR002059">
    <property type="entry name" value="CSP_DNA-bd"/>
</dbReference>
<dbReference type="AlphaFoldDB" id="H8GRK3"/>
<evidence type="ECO:0000259" key="5">
    <source>
        <dbReference type="PROSITE" id="PS51857"/>
    </source>
</evidence>